<gene>
    <name evidence="9" type="primary">trxC</name>
    <name evidence="9" type="ORF">ED208_03415</name>
</gene>
<dbReference type="SUPFAM" id="SSF52833">
    <property type="entry name" value="Thioredoxin-like"/>
    <property type="match status" value="1"/>
</dbReference>
<evidence type="ECO:0000313" key="10">
    <source>
        <dbReference type="Proteomes" id="UP000282106"/>
    </source>
</evidence>
<dbReference type="InterPro" id="IPR013766">
    <property type="entry name" value="Thioredoxin_domain"/>
</dbReference>
<dbReference type="GO" id="GO:0015035">
    <property type="term" value="F:protein-disulfide reductase activity"/>
    <property type="evidence" value="ECO:0007669"/>
    <property type="project" value="UniProtKB-UniRule"/>
</dbReference>
<dbReference type="PROSITE" id="PS00194">
    <property type="entry name" value="THIOREDOXIN_1"/>
    <property type="match status" value="1"/>
</dbReference>
<dbReference type="Gene3D" id="2.30.30.380">
    <property type="entry name" value="Zn-finger domain of Sec23/24"/>
    <property type="match status" value="1"/>
</dbReference>
<dbReference type="NCBIfam" id="TIGR01068">
    <property type="entry name" value="thioredoxin"/>
    <property type="match status" value="1"/>
</dbReference>
<keyword evidence="6" id="KW-0676">Redox-active center</keyword>
<keyword evidence="5" id="KW-1015">Disulfide bond</keyword>
<evidence type="ECO:0000259" key="8">
    <source>
        <dbReference type="PROSITE" id="PS51352"/>
    </source>
</evidence>
<evidence type="ECO:0000256" key="2">
    <source>
        <dbReference type="ARBA" id="ARBA00022448"/>
    </source>
</evidence>
<keyword evidence="10" id="KW-1185">Reference proteome</keyword>
<dbReference type="PANTHER" id="PTHR45663">
    <property type="entry name" value="GEO12009P1"/>
    <property type="match status" value="1"/>
</dbReference>
<dbReference type="EMBL" id="RJVO01000001">
    <property type="protein sequence ID" value="ROH93583.1"/>
    <property type="molecule type" value="Genomic_DNA"/>
</dbReference>
<evidence type="ECO:0000256" key="4">
    <source>
        <dbReference type="ARBA" id="ARBA00022982"/>
    </source>
</evidence>
<proteinExistence type="inferred from homology"/>
<dbReference type="AlphaFoldDB" id="A0A3N0VLE8"/>
<evidence type="ECO:0000256" key="5">
    <source>
        <dbReference type="ARBA" id="ARBA00023157"/>
    </source>
</evidence>
<dbReference type="GO" id="GO:0005829">
    <property type="term" value="C:cytosol"/>
    <property type="evidence" value="ECO:0007669"/>
    <property type="project" value="TreeGrafter"/>
</dbReference>
<accession>A0A3N0VLE8</accession>
<dbReference type="FunCoup" id="A0A3N0VLE8">
    <property type="interactions" value="406"/>
</dbReference>
<dbReference type="PRINTS" id="PR00421">
    <property type="entry name" value="THIOREDOXIN"/>
</dbReference>
<dbReference type="Pfam" id="PF21352">
    <property type="entry name" value="Zn_ribbon_Thio2"/>
    <property type="match status" value="1"/>
</dbReference>
<keyword evidence="3" id="KW-0479">Metal-binding</keyword>
<evidence type="ECO:0000256" key="3">
    <source>
        <dbReference type="ARBA" id="ARBA00022723"/>
    </source>
</evidence>
<protein>
    <recommendedName>
        <fullName evidence="7">Thioredoxin</fullName>
    </recommendedName>
</protein>
<comment type="caution">
    <text evidence="9">The sequence shown here is derived from an EMBL/GenBank/DDBJ whole genome shotgun (WGS) entry which is preliminary data.</text>
</comment>
<sequence>MTSPSTHLVCPHCQAVNRLPSLRLAEHPACGQCHRPLFTGHPLELNQQSFARHIERNDLPVVVDFWAPWCGPCRAMAPAYEAAAAQLEPGLRLVKVNTEAEPALAAQYNIRSIPTLAVFKGGREVARQAGAMPLPQLLAWLRQASR</sequence>
<dbReference type="CDD" id="cd02947">
    <property type="entry name" value="TRX_family"/>
    <property type="match status" value="1"/>
</dbReference>
<evidence type="ECO:0000256" key="7">
    <source>
        <dbReference type="NCBIfam" id="TIGR01068"/>
    </source>
</evidence>
<dbReference type="InterPro" id="IPR049299">
    <property type="entry name" value="Thio2_N"/>
</dbReference>
<dbReference type="FunFam" id="3.40.30.10:FF:000001">
    <property type="entry name" value="Thioredoxin"/>
    <property type="match status" value="1"/>
</dbReference>
<dbReference type="GO" id="GO:0045454">
    <property type="term" value="P:cell redox homeostasis"/>
    <property type="evidence" value="ECO:0007669"/>
    <property type="project" value="TreeGrafter"/>
</dbReference>
<dbReference type="RefSeq" id="WP_123210438.1">
    <property type="nucleotide sequence ID" value="NZ_RJVO01000001.1"/>
</dbReference>
<dbReference type="Proteomes" id="UP000282106">
    <property type="component" value="Unassembled WGS sequence"/>
</dbReference>
<dbReference type="Pfam" id="PF00085">
    <property type="entry name" value="Thioredoxin"/>
    <property type="match status" value="1"/>
</dbReference>
<dbReference type="PANTHER" id="PTHR45663:SF11">
    <property type="entry name" value="GEO12009P1"/>
    <property type="match status" value="1"/>
</dbReference>
<reference evidence="9 10" key="1">
    <citation type="submission" date="2018-10" db="EMBL/GenBank/DDBJ databases">
        <authorList>
            <person name="Chen W.-M."/>
        </authorList>
    </citation>
    <scope>NUCLEOTIDE SEQUENCE [LARGE SCALE GENOMIC DNA]</scope>
    <source>
        <strain evidence="9 10">THS-13</strain>
    </source>
</reference>
<comment type="similarity">
    <text evidence="1">Belongs to the thioredoxin family.</text>
</comment>
<evidence type="ECO:0000256" key="1">
    <source>
        <dbReference type="ARBA" id="ARBA00008987"/>
    </source>
</evidence>
<feature type="domain" description="Thioredoxin" evidence="8">
    <location>
        <begin position="13"/>
        <end position="146"/>
    </location>
</feature>
<dbReference type="NCBIfam" id="NF008229">
    <property type="entry name" value="PRK10996.1"/>
    <property type="match status" value="1"/>
</dbReference>
<dbReference type="Gene3D" id="3.40.30.10">
    <property type="entry name" value="Glutaredoxin"/>
    <property type="match status" value="1"/>
</dbReference>
<dbReference type="InterPro" id="IPR005746">
    <property type="entry name" value="Thioredoxin"/>
</dbReference>
<dbReference type="InterPro" id="IPR017937">
    <property type="entry name" value="Thioredoxin_CS"/>
</dbReference>
<dbReference type="PROSITE" id="PS51352">
    <property type="entry name" value="THIOREDOXIN_2"/>
    <property type="match status" value="1"/>
</dbReference>
<dbReference type="InterPro" id="IPR036249">
    <property type="entry name" value="Thioredoxin-like_sf"/>
</dbReference>
<keyword evidence="4" id="KW-0249">Electron transport</keyword>
<keyword evidence="2" id="KW-0813">Transport</keyword>
<evidence type="ECO:0000256" key="6">
    <source>
        <dbReference type="ARBA" id="ARBA00023284"/>
    </source>
</evidence>
<name>A0A3N0VLE8_9GAMM</name>
<dbReference type="GO" id="GO:0046872">
    <property type="term" value="F:metal ion binding"/>
    <property type="evidence" value="ECO:0007669"/>
    <property type="project" value="UniProtKB-KW"/>
</dbReference>
<evidence type="ECO:0000313" key="9">
    <source>
        <dbReference type="EMBL" id="ROH93583.1"/>
    </source>
</evidence>
<dbReference type="InParanoid" id="A0A3N0VLE8"/>
<organism evidence="9 10">
    <name type="scientific">Stagnimonas aquatica</name>
    <dbReference type="NCBI Taxonomy" id="2689987"/>
    <lineage>
        <taxon>Bacteria</taxon>
        <taxon>Pseudomonadati</taxon>
        <taxon>Pseudomonadota</taxon>
        <taxon>Gammaproteobacteria</taxon>
        <taxon>Nevskiales</taxon>
        <taxon>Nevskiaceae</taxon>
        <taxon>Stagnimonas</taxon>
    </lineage>
</organism>